<dbReference type="InterPro" id="IPR036206">
    <property type="entry name" value="ThiamineP_synth_sf"/>
</dbReference>
<dbReference type="PANTHER" id="PTHR20858">
    <property type="entry name" value="PHOSPHOMETHYLPYRIMIDINE KINASE"/>
    <property type="match status" value="1"/>
</dbReference>
<dbReference type="InterPro" id="IPR022998">
    <property type="entry name" value="ThiamineP_synth_TenI"/>
</dbReference>
<name>A0ABS7ZN52_9GAMM</name>
<dbReference type="SUPFAM" id="SSF51391">
    <property type="entry name" value="Thiamin phosphate synthase"/>
    <property type="match status" value="1"/>
</dbReference>
<dbReference type="SUPFAM" id="SSF53613">
    <property type="entry name" value="Ribokinase-like"/>
    <property type="match status" value="1"/>
</dbReference>
<evidence type="ECO:0000313" key="4">
    <source>
        <dbReference type="Proteomes" id="UP000714380"/>
    </source>
</evidence>
<evidence type="ECO:0000259" key="1">
    <source>
        <dbReference type="Pfam" id="PF02581"/>
    </source>
</evidence>
<dbReference type="PANTHER" id="PTHR20858:SF17">
    <property type="entry name" value="HYDROXYMETHYLPYRIMIDINE_PHOSPHOMETHYLPYRIMIDINE KINASE THI20-RELATED"/>
    <property type="match status" value="1"/>
</dbReference>
<dbReference type="Gene3D" id="3.20.20.70">
    <property type="entry name" value="Aldolase class I"/>
    <property type="match status" value="1"/>
</dbReference>
<evidence type="ECO:0000313" key="3">
    <source>
        <dbReference type="EMBL" id="MCA6063147.1"/>
    </source>
</evidence>
<organism evidence="3 4">
    <name type="scientific">Thalassolituus marinus</name>
    <dbReference type="NCBI Taxonomy" id="671053"/>
    <lineage>
        <taxon>Bacteria</taxon>
        <taxon>Pseudomonadati</taxon>
        <taxon>Pseudomonadota</taxon>
        <taxon>Gammaproteobacteria</taxon>
        <taxon>Oceanospirillales</taxon>
        <taxon>Oceanospirillaceae</taxon>
        <taxon>Thalassolituus</taxon>
    </lineage>
</organism>
<gene>
    <name evidence="3" type="ORF">I9W95_05940</name>
</gene>
<protein>
    <submittedName>
        <fullName evidence="3">Thiamine phosphate synthase</fullName>
    </submittedName>
</protein>
<dbReference type="RefSeq" id="WP_225672845.1">
    <property type="nucleotide sequence ID" value="NZ_JAEDAH010000027.1"/>
</dbReference>
<accession>A0ABS7ZN52</accession>
<feature type="domain" description="Pyridoxamine kinase/Phosphomethylpyrimidine kinase" evidence="2">
    <location>
        <begin position="220"/>
        <end position="269"/>
    </location>
</feature>
<dbReference type="InterPro" id="IPR013749">
    <property type="entry name" value="PM/HMP-P_kinase-1"/>
</dbReference>
<dbReference type="InterPro" id="IPR013785">
    <property type="entry name" value="Aldolase_TIM"/>
</dbReference>
<dbReference type="Pfam" id="PF08543">
    <property type="entry name" value="Phos_pyr_kin"/>
    <property type="match status" value="2"/>
</dbReference>
<dbReference type="CDD" id="cd00564">
    <property type="entry name" value="TMP_TenI"/>
    <property type="match status" value="1"/>
</dbReference>
<evidence type="ECO:0000259" key="2">
    <source>
        <dbReference type="Pfam" id="PF08543"/>
    </source>
</evidence>
<feature type="domain" description="Pyridoxamine kinase/Phosphomethylpyrimidine kinase" evidence="2">
    <location>
        <begin position="14"/>
        <end position="180"/>
    </location>
</feature>
<dbReference type="Gene3D" id="3.40.1190.20">
    <property type="match status" value="1"/>
</dbReference>
<reference evidence="3 4" key="1">
    <citation type="submission" date="2020-12" db="EMBL/GenBank/DDBJ databases">
        <title>Novel Thalassolituus-related marine hydrocarbonoclastic bacteria mediated algae-derived hydrocarbons mineralization in twilight zone of the northern South China Sea.</title>
        <authorList>
            <person name="Dong C."/>
        </authorList>
    </citation>
    <scope>NUCLEOTIDE SEQUENCE [LARGE SCALE GENOMIC DNA]</scope>
    <source>
        <strain evidence="3 4">IMCC1826</strain>
    </source>
</reference>
<dbReference type="Pfam" id="PF02581">
    <property type="entry name" value="TMP-TENI"/>
    <property type="match status" value="1"/>
</dbReference>
<dbReference type="Proteomes" id="UP000714380">
    <property type="component" value="Unassembled WGS sequence"/>
</dbReference>
<dbReference type="InterPro" id="IPR029056">
    <property type="entry name" value="Ribokinase-like"/>
</dbReference>
<sequence>MKQRIRIWSIGASDSCAGAGLQADLAVGHACGVDVGVLTMAVTAQSSHGVKALQLLPLSMCEAQWQALLDDGLPAVIRLGWLPAEQTLLNWLLAKLEGYAGWVIWDPVMSATRGGLPERTDPVSVWQPLLRRCDVITPNLQEACALAGLPANASVDDIVGNLRAAGAGHILLTGSNATSRVGQQDEAAVWQQDCFFPAAEGSGCHSVDELPGPSLLPEFRLCHPRIAREVHGTGCHLAAQLACSLALGYTLYDAVVRAVAGARQAIRLASGRASGYHNAWAGDPDDSMAEDWPRVFAGGQADDEPASSMAFSPCERPLGVYALTDNLEHLIALIDAGVDTLQWRVKSPQPDYPDTTRQAIELCRRAGVPLYINDDWALAIRLNAYGVHLGQEDLNLADLTAIAEAGLRLGISTHSDWEIARARALQPSYIAFGPVFIPLSKKLRYQPLGVDCVARWSQRFSEHTLTCIGGITEHTIVGLNASAMASAAVVTALAPGPELAQRVSGLRKLMPALEMYERGPISENC</sequence>
<feature type="domain" description="Thiamine phosphate synthase/TenI" evidence="1">
    <location>
        <begin position="326"/>
        <end position="493"/>
    </location>
</feature>
<proteinExistence type="predicted"/>
<keyword evidence="4" id="KW-1185">Reference proteome</keyword>
<comment type="caution">
    <text evidence="3">The sequence shown here is derived from an EMBL/GenBank/DDBJ whole genome shotgun (WGS) entry which is preliminary data.</text>
</comment>
<dbReference type="EMBL" id="JAEDAH010000027">
    <property type="protein sequence ID" value="MCA6063147.1"/>
    <property type="molecule type" value="Genomic_DNA"/>
</dbReference>